<dbReference type="AlphaFoldDB" id="A0AAV4ANK9"/>
<reference evidence="1 2" key="1">
    <citation type="journal article" date="2021" name="Elife">
        <title>Chloroplast acquisition without the gene transfer in kleptoplastic sea slugs, Plakobranchus ocellatus.</title>
        <authorList>
            <person name="Maeda T."/>
            <person name="Takahashi S."/>
            <person name="Yoshida T."/>
            <person name="Shimamura S."/>
            <person name="Takaki Y."/>
            <person name="Nagai Y."/>
            <person name="Toyoda A."/>
            <person name="Suzuki Y."/>
            <person name="Arimoto A."/>
            <person name="Ishii H."/>
            <person name="Satoh N."/>
            <person name="Nishiyama T."/>
            <person name="Hasebe M."/>
            <person name="Maruyama T."/>
            <person name="Minagawa J."/>
            <person name="Obokata J."/>
            <person name="Shigenobu S."/>
        </authorList>
    </citation>
    <scope>NUCLEOTIDE SEQUENCE [LARGE SCALE GENOMIC DNA]</scope>
</reference>
<dbReference type="EMBL" id="BLXT01003924">
    <property type="protein sequence ID" value="GFO07914.1"/>
    <property type="molecule type" value="Genomic_DNA"/>
</dbReference>
<sequence>MYYLDRSFTLIPSFPILFIVHSVPSIPQKLHPDPLPAPELSSECVRPRDTSRHRTNSGLLFLRVASHLCYIQLSAPFTIDMRASDSHLETGNTGRLFSWIIHDCSPLKCEVTSGFQASVRSGRISRTFTRTRPNRMTLYEFRADSLTEGF</sequence>
<organism evidence="1 2">
    <name type="scientific">Plakobranchus ocellatus</name>
    <dbReference type="NCBI Taxonomy" id="259542"/>
    <lineage>
        <taxon>Eukaryota</taxon>
        <taxon>Metazoa</taxon>
        <taxon>Spiralia</taxon>
        <taxon>Lophotrochozoa</taxon>
        <taxon>Mollusca</taxon>
        <taxon>Gastropoda</taxon>
        <taxon>Heterobranchia</taxon>
        <taxon>Euthyneura</taxon>
        <taxon>Panpulmonata</taxon>
        <taxon>Sacoglossa</taxon>
        <taxon>Placobranchoidea</taxon>
        <taxon>Plakobranchidae</taxon>
        <taxon>Plakobranchus</taxon>
    </lineage>
</organism>
<accession>A0AAV4ANK9</accession>
<evidence type="ECO:0000313" key="2">
    <source>
        <dbReference type="Proteomes" id="UP000735302"/>
    </source>
</evidence>
<comment type="caution">
    <text evidence="1">The sequence shown here is derived from an EMBL/GenBank/DDBJ whole genome shotgun (WGS) entry which is preliminary data.</text>
</comment>
<dbReference type="Proteomes" id="UP000735302">
    <property type="component" value="Unassembled WGS sequence"/>
</dbReference>
<keyword evidence="2" id="KW-1185">Reference proteome</keyword>
<gene>
    <name evidence="1" type="ORF">PoB_003441900</name>
</gene>
<protein>
    <submittedName>
        <fullName evidence="1">Uncharacterized protein</fullName>
    </submittedName>
</protein>
<evidence type="ECO:0000313" key="1">
    <source>
        <dbReference type="EMBL" id="GFO07914.1"/>
    </source>
</evidence>
<proteinExistence type="predicted"/>
<name>A0AAV4ANK9_9GAST</name>